<keyword evidence="3" id="KW-1185">Reference proteome</keyword>
<gene>
    <name evidence="2" type="ORF">DAPPUDRAFT_305604</name>
</gene>
<dbReference type="HOGENOM" id="CLU_519987_0_0_1"/>
<dbReference type="OrthoDB" id="21443at2759"/>
<dbReference type="AlphaFoldDB" id="E9FWM8"/>
<dbReference type="PANTHER" id="PTHR14523:SF1">
    <property type="entry name" value="HOMOLOGOUS RECOMBINATION OB-FOLD PROTEIN"/>
    <property type="match status" value="1"/>
</dbReference>
<dbReference type="Proteomes" id="UP000000305">
    <property type="component" value="Unassembled WGS sequence"/>
</dbReference>
<reference evidence="2 3" key="1">
    <citation type="journal article" date="2011" name="Science">
        <title>The ecoresponsive genome of Daphnia pulex.</title>
        <authorList>
            <person name="Colbourne J.K."/>
            <person name="Pfrender M.E."/>
            <person name="Gilbert D."/>
            <person name="Thomas W.K."/>
            <person name="Tucker A."/>
            <person name="Oakley T.H."/>
            <person name="Tokishita S."/>
            <person name="Aerts A."/>
            <person name="Arnold G.J."/>
            <person name="Basu M.K."/>
            <person name="Bauer D.J."/>
            <person name="Caceres C.E."/>
            <person name="Carmel L."/>
            <person name="Casola C."/>
            <person name="Choi J.H."/>
            <person name="Detter J.C."/>
            <person name="Dong Q."/>
            <person name="Dusheyko S."/>
            <person name="Eads B.D."/>
            <person name="Frohlich T."/>
            <person name="Geiler-Samerotte K.A."/>
            <person name="Gerlach D."/>
            <person name="Hatcher P."/>
            <person name="Jogdeo S."/>
            <person name="Krijgsveld J."/>
            <person name="Kriventseva E.V."/>
            <person name="Kultz D."/>
            <person name="Laforsch C."/>
            <person name="Lindquist E."/>
            <person name="Lopez J."/>
            <person name="Manak J.R."/>
            <person name="Muller J."/>
            <person name="Pangilinan J."/>
            <person name="Patwardhan R.P."/>
            <person name="Pitluck S."/>
            <person name="Pritham E.J."/>
            <person name="Rechtsteiner A."/>
            <person name="Rho M."/>
            <person name="Rogozin I.B."/>
            <person name="Sakarya O."/>
            <person name="Salamov A."/>
            <person name="Schaack S."/>
            <person name="Shapiro H."/>
            <person name="Shiga Y."/>
            <person name="Skalitzky C."/>
            <person name="Smith Z."/>
            <person name="Souvorov A."/>
            <person name="Sung W."/>
            <person name="Tang Z."/>
            <person name="Tsuchiya D."/>
            <person name="Tu H."/>
            <person name="Vos H."/>
            <person name="Wang M."/>
            <person name="Wolf Y.I."/>
            <person name="Yamagata H."/>
            <person name="Yamada T."/>
            <person name="Ye Y."/>
            <person name="Shaw J.R."/>
            <person name="Andrews J."/>
            <person name="Crease T.J."/>
            <person name="Tang H."/>
            <person name="Lucas S.M."/>
            <person name="Robertson H.M."/>
            <person name="Bork P."/>
            <person name="Koonin E.V."/>
            <person name="Zdobnov E.M."/>
            <person name="Grigoriev I.V."/>
            <person name="Lynch M."/>
            <person name="Boore J.L."/>
        </authorList>
    </citation>
    <scope>NUCLEOTIDE SEQUENCE [LARGE SCALE GENOMIC DNA]</scope>
</reference>
<evidence type="ECO:0000313" key="2">
    <source>
        <dbReference type="EMBL" id="EFX87920.1"/>
    </source>
</evidence>
<protein>
    <submittedName>
        <fullName evidence="2">Uncharacterized protein</fullName>
    </submittedName>
</protein>
<feature type="compositionally biased region" description="Pro residues" evidence="1">
    <location>
        <begin position="416"/>
        <end position="433"/>
    </location>
</feature>
<proteinExistence type="predicted"/>
<feature type="compositionally biased region" description="Polar residues" evidence="1">
    <location>
        <begin position="106"/>
        <end position="128"/>
    </location>
</feature>
<feature type="compositionally biased region" description="Polar residues" evidence="1">
    <location>
        <begin position="455"/>
        <end position="468"/>
    </location>
</feature>
<name>E9FWM8_DAPPU</name>
<dbReference type="InParanoid" id="E9FWM8"/>
<feature type="compositionally biased region" description="Polar residues" evidence="1">
    <location>
        <begin position="402"/>
        <end position="411"/>
    </location>
</feature>
<accession>E9FWM8</accession>
<dbReference type="PANTHER" id="PTHR14523">
    <property type="entry name" value="UNCHARACTERIZED PROTEIN C17ORF53 HOMOLOG"/>
    <property type="match status" value="1"/>
</dbReference>
<dbReference type="KEGG" id="dpx:DAPPUDRAFT_305604"/>
<dbReference type="GO" id="GO:0000725">
    <property type="term" value="P:recombinational repair"/>
    <property type="evidence" value="ECO:0007669"/>
    <property type="project" value="InterPro"/>
</dbReference>
<sequence>MLGNDDSDEDFDFDLDEVVKIATQQNVKEVEVVSNHTSKAIHSTLQSKNCVEEDWGNDDDIFEEIPNLPKTVDPFPKSSSLISQQQQQHPSSVLKDKPIHQHRNTDFLNNTINSQGSTSNSLKSQQTTHDLKLHDKPEIEKGPAKFPGPAGLFQLATENKSRGKGTKPNHRNLANMDGLYCWDNALSLLKVKNSWESSKMNLQMIKKTIDPAVIYLTAPLLVVGISKIEFTPIISHDVSCVLQDPTGNYNLFLLFNRLDIANFKHFSPCSRLGEVKGRILQDVITDYGKLIQVGSVLVLRRPSVLHMTPNCFVTITKKCLIGIFSSQTNEITQLRKFAKEDLITWLSEPVIYGDPVMTSAEASEVEPIEPPMTLFTSAGSALAATTMTRFGTPSIVHRGNERLTTPSNYNRTRPPINLPPRPAFNTTPRPPISTTPRPSIRPSLNPIAQPIRPPSGSQFSFKSPSAVVSTPRPAPYHQPNRSSPVLNAAPSIAKGPGNKSENADENFLSQFLQGVDTDSLFDDF</sequence>
<feature type="region of interest" description="Disordered" evidence="1">
    <location>
        <begin position="75"/>
        <end position="130"/>
    </location>
</feature>
<feature type="compositionally biased region" description="Low complexity" evidence="1">
    <location>
        <begin position="78"/>
        <end position="92"/>
    </location>
</feature>
<dbReference type="EMBL" id="GL732526">
    <property type="protein sequence ID" value="EFX87920.1"/>
    <property type="molecule type" value="Genomic_DNA"/>
</dbReference>
<evidence type="ECO:0000313" key="3">
    <source>
        <dbReference type="Proteomes" id="UP000000305"/>
    </source>
</evidence>
<feature type="region of interest" description="Disordered" evidence="1">
    <location>
        <begin position="392"/>
        <end position="504"/>
    </location>
</feature>
<feature type="compositionally biased region" description="Basic and acidic residues" evidence="1">
    <location>
        <begin position="94"/>
        <end position="105"/>
    </location>
</feature>
<feature type="compositionally biased region" description="Low complexity" evidence="1">
    <location>
        <begin position="434"/>
        <end position="443"/>
    </location>
</feature>
<dbReference type="InterPro" id="IPR028045">
    <property type="entry name" value="HROB"/>
</dbReference>
<evidence type="ECO:0000256" key="1">
    <source>
        <dbReference type="SAM" id="MobiDB-lite"/>
    </source>
</evidence>
<organism evidence="2 3">
    <name type="scientific">Daphnia pulex</name>
    <name type="common">Water flea</name>
    <dbReference type="NCBI Taxonomy" id="6669"/>
    <lineage>
        <taxon>Eukaryota</taxon>
        <taxon>Metazoa</taxon>
        <taxon>Ecdysozoa</taxon>
        <taxon>Arthropoda</taxon>
        <taxon>Crustacea</taxon>
        <taxon>Branchiopoda</taxon>
        <taxon>Diplostraca</taxon>
        <taxon>Cladocera</taxon>
        <taxon>Anomopoda</taxon>
        <taxon>Daphniidae</taxon>
        <taxon>Daphnia</taxon>
    </lineage>
</organism>